<dbReference type="AlphaFoldDB" id="A0A3P6QMR2"/>
<keyword evidence="2" id="KW-1185">Reference proteome</keyword>
<dbReference type="EMBL" id="UYRU01014325">
    <property type="protein sequence ID" value="VDK50079.1"/>
    <property type="molecule type" value="Genomic_DNA"/>
</dbReference>
<proteinExistence type="predicted"/>
<organism evidence="1 2">
    <name type="scientific">Dibothriocephalus latus</name>
    <name type="common">Fish tapeworm</name>
    <name type="synonym">Diphyllobothrium latum</name>
    <dbReference type="NCBI Taxonomy" id="60516"/>
    <lineage>
        <taxon>Eukaryota</taxon>
        <taxon>Metazoa</taxon>
        <taxon>Spiralia</taxon>
        <taxon>Lophotrochozoa</taxon>
        <taxon>Platyhelminthes</taxon>
        <taxon>Cestoda</taxon>
        <taxon>Eucestoda</taxon>
        <taxon>Diphyllobothriidea</taxon>
        <taxon>Diphyllobothriidae</taxon>
        <taxon>Dibothriocephalus</taxon>
    </lineage>
</organism>
<name>A0A3P6QMR2_DIBLA</name>
<accession>A0A3P6QMR2</accession>
<dbReference type="Proteomes" id="UP000281553">
    <property type="component" value="Unassembled WGS sequence"/>
</dbReference>
<evidence type="ECO:0000313" key="1">
    <source>
        <dbReference type="EMBL" id="VDK50079.1"/>
    </source>
</evidence>
<protein>
    <submittedName>
        <fullName evidence="1">Uncharacterized protein</fullName>
    </submittedName>
</protein>
<sequence>MPEGTKQGHKDNWDFFDFPIPEKDKLDFLNVPVIEIKQLDRVGFSYFLFQFLDYVCVTAHS</sequence>
<gene>
    <name evidence="1" type="ORF">DILT_LOCUS1769</name>
</gene>
<evidence type="ECO:0000313" key="2">
    <source>
        <dbReference type="Proteomes" id="UP000281553"/>
    </source>
</evidence>
<reference evidence="1 2" key="1">
    <citation type="submission" date="2018-11" db="EMBL/GenBank/DDBJ databases">
        <authorList>
            <consortium name="Pathogen Informatics"/>
        </authorList>
    </citation>
    <scope>NUCLEOTIDE SEQUENCE [LARGE SCALE GENOMIC DNA]</scope>
</reference>